<evidence type="ECO:0000256" key="10">
    <source>
        <dbReference type="ARBA" id="ARBA00023242"/>
    </source>
</evidence>
<dbReference type="PROSITE" id="PS50039">
    <property type="entry name" value="FORK_HEAD_3"/>
    <property type="match status" value="1"/>
</dbReference>
<evidence type="ECO:0000313" key="17">
    <source>
        <dbReference type="WBParaSite" id="TCLT_0000249001-mRNA-1"/>
    </source>
</evidence>
<evidence type="ECO:0000313" key="16">
    <source>
        <dbReference type="Proteomes" id="UP000276776"/>
    </source>
</evidence>
<dbReference type="SMART" id="SM00339">
    <property type="entry name" value="FH"/>
    <property type="match status" value="1"/>
</dbReference>
<dbReference type="InterPro" id="IPR036388">
    <property type="entry name" value="WH-like_DNA-bd_sf"/>
</dbReference>
<evidence type="ECO:0000256" key="9">
    <source>
        <dbReference type="ARBA" id="ARBA00023163"/>
    </source>
</evidence>
<dbReference type="EMBL" id="UYYF01000522">
    <property type="protein sequence ID" value="VDM98473.1"/>
    <property type="molecule type" value="Genomic_DNA"/>
</dbReference>
<dbReference type="GO" id="GO:0005737">
    <property type="term" value="C:cytoplasm"/>
    <property type="evidence" value="ECO:0007669"/>
    <property type="project" value="UniProtKB-SubCell"/>
</dbReference>
<dbReference type="Gene3D" id="1.10.10.10">
    <property type="entry name" value="Winged helix-like DNA-binding domain superfamily/Winged helix DNA-binding domain"/>
    <property type="match status" value="1"/>
</dbReference>
<evidence type="ECO:0000256" key="7">
    <source>
        <dbReference type="ARBA" id="ARBA00023015"/>
    </source>
</evidence>
<dbReference type="OrthoDB" id="5954824at2759"/>
<dbReference type="OMA" id="FSANIAY"/>
<protein>
    <recommendedName>
        <fullName evidence="11">Forkhead box protein O</fullName>
    </recommendedName>
</protein>
<evidence type="ECO:0000256" key="8">
    <source>
        <dbReference type="ARBA" id="ARBA00023125"/>
    </source>
</evidence>
<keyword evidence="3" id="KW-0217">Developmental protein</keyword>
<dbReference type="Proteomes" id="UP000276776">
    <property type="component" value="Unassembled WGS sequence"/>
</dbReference>
<dbReference type="InterPro" id="IPR036390">
    <property type="entry name" value="WH_DNA-bd_sf"/>
</dbReference>
<evidence type="ECO:0000256" key="11">
    <source>
        <dbReference type="ARBA" id="ARBA00039893"/>
    </source>
</evidence>
<evidence type="ECO:0000256" key="13">
    <source>
        <dbReference type="SAM" id="MobiDB-lite"/>
    </source>
</evidence>
<dbReference type="SUPFAM" id="SSF46785">
    <property type="entry name" value="Winged helix' DNA-binding domain"/>
    <property type="match status" value="1"/>
</dbReference>
<keyword evidence="6" id="KW-0341">Growth regulation</keyword>
<dbReference type="STRING" id="103827.A0A0N5CQJ0"/>
<dbReference type="PROSITE" id="PS00658">
    <property type="entry name" value="FORK_HEAD_2"/>
    <property type="match status" value="1"/>
</dbReference>
<evidence type="ECO:0000313" key="15">
    <source>
        <dbReference type="EMBL" id="VDM98473.1"/>
    </source>
</evidence>
<dbReference type="PRINTS" id="PR00053">
    <property type="entry name" value="FORKHEAD"/>
</dbReference>
<evidence type="ECO:0000256" key="5">
    <source>
        <dbReference type="ARBA" id="ARBA00022553"/>
    </source>
</evidence>
<evidence type="ECO:0000256" key="12">
    <source>
        <dbReference type="PROSITE-ProRule" id="PRU00089"/>
    </source>
</evidence>
<reference evidence="15 16" key="2">
    <citation type="submission" date="2018-11" db="EMBL/GenBank/DDBJ databases">
        <authorList>
            <consortium name="Pathogen Informatics"/>
        </authorList>
    </citation>
    <scope>NUCLEOTIDE SEQUENCE [LARGE SCALE GENOMIC DNA]</scope>
</reference>
<keyword evidence="8 12" id="KW-0238">DNA-binding</keyword>
<keyword evidence="5" id="KW-0597">Phosphoprotein</keyword>
<gene>
    <name evidence="15" type="ORF">TCLT_LOCUS2491</name>
</gene>
<evidence type="ECO:0000256" key="3">
    <source>
        <dbReference type="ARBA" id="ARBA00022473"/>
    </source>
</evidence>
<accession>A0A0N5CQJ0</accession>
<reference evidence="17" key="1">
    <citation type="submission" date="2017-02" db="UniProtKB">
        <authorList>
            <consortium name="WormBaseParasite"/>
        </authorList>
    </citation>
    <scope>IDENTIFICATION</scope>
</reference>
<dbReference type="AlphaFoldDB" id="A0A0N5CQJ0"/>
<dbReference type="PANTHER" id="PTHR45767:SF2">
    <property type="entry name" value="FORKHEAD BOX PROTEIN O"/>
    <property type="match status" value="1"/>
</dbReference>
<sequence length="460" mass="51682">MEGKSSESNLDNFYEYEQRSRAHTWPEQNFQQLHPISTDLISRTSSLASVFYTNVYSPMTVEHISNLIPRYDSGVKGKKNEVKKEASTSTVIIEGTECHPEDPLQDETRKRSKRCAASGLKKANAWGEGSYSQLITQALNCAPNGRLKLSEIYTWFMCNIPYFGARSTPQLSSAWKNSIRHNLSLHNRFMRVQNEGAGKSSWWMINPDAKPGRNPRRQRSATLESTTKVAIDKKRRGARKKAMEIRARAVNSSLLHSGNNSIVSSQVIVILIIISYFFFSSRTQSNLSLPASTSRVSPSMMENYENFDSFDFPPFVEATGGMPHDILDRTNEVRIYDNENNVQPPPSYHELNVVRSVQNIQNPLLRTHLIQSRMPGHYSPSSGDVGVSSWMHSNMIPITIHPSISCSAQQPFSGNGSALPIDLENLALPDQPLMEVENMEAVLRHELSQSTGSQLSFDNI</sequence>
<dbReference type="GO" id="GO:0000981">
    <property type="term" value="F:DNA-binding transcription factor activity, RNA polymerase II-specific"/>
    <property type="evidence" value="ECO:0007669"/>
    <property type="project" value="TreeGrafter"/>
</dbReference>
<dbReference type="GO" id="GO:0005634">
    <property type="term" value="C:nucleus"/>
    <property type="evidence" value="ECO:0007669"/>
    <property type="project" value="UniProtKB-SubCell"/>
</dbReference>
<evidence type="ECO:0000259" key="14">
    <source>
        <dbReference type="PROSITE" id="PS50039"/>
    </source>
</evidence>
<keyword evidence="7" id="KW-0805">Transcription regulation</keyword>
<dbReference type="InterPro" id="IPR001766">
    <property type="entry name" value="Fork_head_dom"/>
</dbReference>
<evidence type="ECO:0000256" key="6">
    <source>
        <dbReference type="ARBA" id="ARBA00022604"/>
    </source>
</evidence>
<proteinExistence type="predicted"/>
<feature type="domain" description="Fork-head" evidence="14">
    <location>
        <begin position="130"/>
        <end position="219"/>
    </location>
</feature>
<evidence type="ECO:0000256" key="1">
    <source>
        <dbReference type="ARBA" id="ARBA00004123"/>
    </source>
</evidence>
<dbReference type="InterPro" id="IPR030456">
    <property type="entry name" value="TF_fork_head_CS_2"/>
</dbReference>
<keyword evidence="9" id="KW-0804">Transcription</keyword>
<organism evidence="17">
    <name type="scientific">Thelazia callipaeda</name>
    <name type="common">Oriental eyeworm</name>
    <name type="synonym">Parasitic nematode</name>
    <dbReference type="NCBI Taxonomy" id="103827"/>
    <lineage>
        <taxon>Eukaryota</taxon>
        <taxon>Metazoa</taxon>
        <taxon>Ecdysozoa</taxon>
        <taxon>Nematoda</taxon>
        <taxon>Chromadorea</taxon>
        <taxon>Rhabditida</taxon>
        <taxon>Spirurina</taxon>
        <taxon>Spiruromorpha</taxon>
        <taxon>Thelazioidea</taxon>
        <taxon>Thelaziidae</taxon>
        <taxon>Thelazia</taxon>
    </lineage>
</organism>
<comment type="subcellular location">
    <subcellularLocation>
        <location evidence="2">Cytoplasm</location>
    </subcellularLocation>
    <subcellularLocation>
        <location evidence="1 12">Nucleus</location>
    </subcellularLocation>
</comment>
<feature type="region of interest" description="Disordered" evidence="13">
    <location>
        <begin position="203"/>
        <end position="223"/>
    </location>
</feature>
<dbReference type="Pfam" id="PF00250">
    <property type="entry name" value="Forkhead"/>
    <property type="match status" value="1"/>
</dbReference>
<keyword evidence="16" id="KW-1185">Reference proteome</keyword>
<dbReference type="WBParaSite" id="TCLT_0000249001-mRNA-1">
    <property type="protein sequence ID" value="TCLT_0000249001-mRNA-1"/>
    <property type="gene ID" value="TCLT_0000249001"/>
</dbReference>
<feature type="DNA-binding region" description="Fork-head" evidence="12">
    <location>
        <begin position="130"/>
        <end position="219"/>
    </location>
</feature>
<dbReference type="GO" id="GO:0000978">
    <property type="term" value="F:RNA polymerase II cis-regulatory region sequence-specific DNA binding"/>
    <property type="evidence" value="ECO:0007669"/>
    <property type="project" value="TreeGrafter"/>
</dbReference>
<name>A0A0N5CQJ0_THECL</name>
<keyword evidence="10 12" id="KW-0539">Nucleus</keyword>
<evidence type="ECO:0000256" key="2">
    <source>
        <dbReference type="ARBA" id="ARBA00004496"/>
    </source>
</evidence>
<evidence type="ECO:0000256" key="4">
    <source>
        <dbReference type="ARBA" id="ARBA00022490"/>
    </source>
</evidence>
<dbReference type="CDD" id="cd20032">
    <property type="entry name" value="FH_FOXO"/>
    <property type="match status" value="1"/>
</dbReference>
<dbReference type="PANTHER" id="PTHR45767">
    <property type="entry name" value="FORKHEAD BOX PROTEIN O"/>
    <property type="match status" value="1"/>
</dbReference>
<keyword evidence="4" id="KW-0963">Cytoplasm</keyword>